<dbReference type="PRINTS" id="PR00371">
    <property type="entry name" value="FPNCR"/>
</dbReference>
<dbReference type="Pfam" id="PF00175">
    <property type="entry name" value="NAD_binding_1"/>
    <property type="match status" value="1"/>
</dbReference>
<sequence>MTLASAPLIGARVLAAWDETPALRAVRLQLPPDAARAHERPGQVVKLHTSAGEAYFALASAPDPAGMVDLLVKRGGKVADAAVAAALPGADMAITAPFGKGFPVEEGHGRHVLLFAAGSGIAPIRALVQHVLAHREEFDRVTLFYGQRRGRDFAYQREHLAWERGGVRVVLCPSQEDEAWPGVRGRVQEVARSLAFGGAPPESSVAFACGMTAMVDDVRATLARAGIPPQRVHLNF</sequence>
<dbReference type="InterPro" id="IPR039261">
    <property type="entry name" value="FNR_nucleotide-bd"/>
</dbReference>
<name>A0A7I9VG96_9BACT</name>
<dbReference type="Gene3D" id="3.40.50.80">
    <property type="entry name" value="Nucleotide-binding domain of ferredoxin-NADP reductase (FNR) module"/>
    <property type="match status" value="1"/>
</dbReference>
<dbReference type="EMBL" id="BJTG01000001">
    <property type="protein sequence ID" value="GEJ55365.1"/>
    <property type="molecule type" value="Genomic_DNA"/>
</dbReference>
<dbReference type="InterPro" id="IPR017927">
    <property type="entry name" value="FAD-bd_FR_type"/>
</dbReference>
<reference evidence="3" key="1">
    <citation type="journal article" date="2020" name="Appl. Environ. Microbiol.">
        <title>Diazotrophic Anaeromyxobacter Isolates from Soils.</title>
        <authorList>
            <person name="Masuda Y."/>
            <person name="Yamanaka H."/>
            <person name="Xu Z.X."/>
            <person name="Shiratori Y."/>
            <person name="Aono T."/>
            <person name="Amachi S."/>
            <person name="Senoo K."/>
            <person name="Itoh H."/>
        </authorList>
    </citation>
    <scope>NUCLEOTIDE SEQUENCE [LARGE SCALE GENOMIC DNA]</scope>
    <source>
        <strain evidence="3">R267</strain>
    </source>
</reference>
<gene>
    <name evidence="2" type="ORF">AMYX_01060</name>
</gene>
<dbReference type="GO" id="GO:0050660">
    <property type="term" value="F:flavin adenine dinucleotide binding"/>
    <property type="evidence" value="ECO:0007669"/>
    <property type="project" value="InterPro"/>
</dbReference>
<dbReference type="PANTHER" id="PTHR47215:SF1">
    <property type="entry name" value="F9L1.8 PROTEIN"/>
    <property type="match status" value="1"/>
</dbReference>
<dbReference type="InterPro" id="IPR001709">
    <property type="entry name" value="Flavoprot_Pyr_Nucl_cyt_Rdtase"/>
</dbReference>
<accession>A0A7I9VG96</accession>
<dbReference type="InterPro" id="IPR001433">
    <property type="entry name" value="OxRdtase_FAD/NAD-bd"/>
</dbReference>
<dbReference type="InterPro" id="IPR017938">
    <property type="entry name" value="Riboflavin_synthase-like_b-brl"/>
</dbReference>
<evidence type="ECO:0000313" key="3">
    <source>
        <dbReference type="Proteomes" id="UP000503640"/>
    </source>
</evidence>
<feature type="domain" description="FAD-binding FR-type" evidence="1">
    <location>
        <begin position="6"/>
        <end position="104"/>
    </location>
</feature>
<dbReference type="RefSeq" id="WP_235969382.1">
    <property type="nucleotide sequence ID" value="NZ_BJTG01000001.1"/>
</dbReference>
<proteinExistence type="predicted"/>
<protein>
    <recommendedName>
        <fullName evidence="1">FAD-binding FR-type domain-containing protein</fullName>
    </recommendedName>
</protein>
<keyword evidence="3" id="KW-1185">Reference proteome</keyword>
<dbReference type="GO" id="GO:0016491">
    <property type="term" value="F:oxidoreductase activity"/>
    <property type="evidence" value="ECO:0007669"/>
    <property type="project" value="InterPro"/>
</dbReference>
<dbReference type="GO" id="GO:0051537">
    <property type="term" value="F:2 iron, 2 sulfur cluster binding"/>
    <property type="evidence" value="ECO:0007669"/>
    <property type="project" value="InterPro"/>
</dbReference>
<dbReference type="Proteomes" id="UP000503640">
    <property type="component" value="Unassembled WGS sequence"/>
</dbReference>
<dbReference type="InterPro" id="IPR012165">
    <property type="entry name" value="Cyt_c3_hydrogenase_gsu"/>
</dbReference>
<dbReference type="PIRSF" id="PIRSF006816">
    <property type="entry name" value="Cyc3_hyd_g"/>
    <property type="match status" value="1"/>
</dbReference>
<dbReference type="Gene3D" id="2.40.30.10">
    <property type="entry name" value="Translation factors"/>
    <property type="match status" value="1"/>
</dbReference>
<dbReference type="PANTHER" id="PTHR47215">
    <property type="match status" value="1"/>
</dbReference>
<evidence type="ECO:0000259" key="1">
    <source>
        <dbReference type="PROSITE" id="PS51384"/>
    </source>
</evidence>
<comment type="caution">
    <text evidence="2">The sequence shown here is derived from an EMBL/GenBank/DDBJ whole genome shotgun (WGS) entry which is preliminary data.</text>
</comment>
<dbReference type="SUPFAM" id="SSF63380">
    <property type="entry name" value="Riboflavin synthase domain-like"/>
    <property type="match status" value="1"/>
</dbReference>
<evidence type="ECO:0000313" key="2">
    <source>
        <dbReference type="EMBL" id="GEJ55365.1"/>
    </source>
</evidence>
<dbReference type="GO" id="GO:0006221">
    <property type="term" value="P:pyrimidine nucleotide biosynthetic process"/>
    <property type="evidence" value="ECO:0007669"/>
    <property type="project" value="InterPro"/>
</dbReference>
<organism evidence="2 3">
    <name type="scientific">Anaeromyxobacter diazotrophicus</name>
    <dbReference type="NCBI Taxonomy" id="2590199"/>
    <lineage>
        <taxon>Bacteria</taxon>
        <taxon>Pseudomonadati</taxon>
        <taxon>Myxococcota</taxon>
        <taxon>Myxococcia</taxon>
        <taxon>Myxococcales</taxon>
        <taxon>Cystobacterineae</taxon>
        <taxon>Anaeromyxobacteraceae</taxon>
        <taxon>Anaeromyxobacter</taxon>
    </lineage>
</organism>
<dbReference type="SUPFAM" id="SSF52343">
    <property type="entry name" value="Ferredoxin reductase-like, C-terminal NADP-linked domain"/>
    <property type="match status" value="1"/>
</dbReference>
<dbReference type="AlphaFoldDB" id="A0A7I9VG96"/>
<dbReference type="PROSITE" id="PS51384">
    <property type="entry name" value="FAD_FR"/>
    <property type="match status" value="1"/>
</dbReference>